<keyword evidence="2" id="KW-1185">Reference proteome</keyword>
<dbReference type="Proteomes" id="UP001055879">
    <property type="component" value="Linkage Group LG03"/>
</dbReference>
<accession>A0ACB9DMH5</accession>
<protein>
    <submittedName>
        <fullName evidence="1">Uncharacterized protein</fullName>
    </submittedName>
</protein>
<gene>
    <name evidence="1" type="ORF">L6452_10393</name>
</gene>
<reference evidence="1 2" key="2">
    <citation type="journal article" date="2022" name="Mol. Ecol. Resour.">
        <title>The genomes of chicory, endive, great burdock and yacon provide insights into Asteraceae paleo-polyploidization history and plant inulin production.</title>
        <authorList>
            <person name="Fan W."/>
            <person name="Wang S."/>
            <person name="Wang H."/>
            <person name="Wang A."/>
            <person name="Jiang F."/>
            <person name="Liu H."/>
            <person name="Zhao H."/>
            <person name="Xu D."/>
            <person name="Zhang Y."/>
        </authorList>
    </citation>
    <scope>NUCLEOTIDE SEQUENCE [LARGE SCALE GENOMIC DNA]</scope>
    <source>
        <strain evidence="2">cv. Niubang</strain>
    </source>
</reference>
<reference evidence="2" key="1">
    <citation type="journal article" date="2022" name="Mol. Ecol. Resour.">
        <title>The genomes of chicory, endive, great burdock and yacon provide insights into Asteraceae palaeo-polyploidization history and plant inulin production.</title>
        <authorList>
            <person name="Fan W."/>
            <person name="Wang S."/>
            <person name="Wang H."/>
            <person name="Wang A."/>
            <person name="Jiang F."/>
            <person name="Liu H."/>
            <person name="Zhao H."/>
            <person name="Xu D."/>
            <person name="Zhang Y."/>
        </authorList>
    </citation>
    <scope>NUCLEOTIDE SEQUENCE [LARGE SCALE GENOMIC DNA]</scope>
    <source>
        <strain evidence="2">cv. Niubang</strain>
    </source>
</reference>
<proteinExistence type="predicted"/>
<organism evidence="1 2">
    <name type="scientific">Arctium lappa</name>
    <name type="common">Greater burdock</name>
    <name type="synonym">Lappa major</name>
    <dbReference type="NCBI Taxonomy" id="4217"/>
    <lineage>
        <taxon>Eukaryota</taxon>
        <taxon>Viridiplantae</taxon>
        <taxon>Streptophyta</taxon>
        <taxon>Embryophyta</taxon>
        <taxon>Tracheophyta</taxon>
        <taxon>Spermatophyta</taxon>
        <taxon>Magnoliopsida</taxon>
        <taxon>eudicotyledons</taxon>
        <taxon>Gunneridae</taxon>
        <taxon>Pentapetalae</taxon>
        <taxon>asterids</taxon>
        <taxon>campanulids</taxon>
        <taxon>Asterales</taxon>
        <taxon>Asteraceae</taxon>
        <taxon>Carduoideae</taxon>
        <taxon>Cardueae</taxon>
        <taxon>Arctiinae</taxon>
        <taxon>Arctium</taxon>
    </lineage>
</organism>
<name>A0ACB9DMH5_ARCLA</name>
<evidence type="ECO:0000313" key="1">
    <source>
        <dbReference type="EMBL" id="KAI3747757.1"/>
    </source>
</evidence>
<dbReference type="EMBL" id="CM042049">
    <property type="protein sequence ID" value="KAI3747757.1"/>
    <property type="molecule type" value="Genomic_DNA"/>
</dbReference>
<sequence length="76" mass="8473">MIATINRVTSLLFEVSHAPGFSSSFVSPPLFQVLVWKGIFNLHVPGGTLRRKNQKGSRCQSISSFEIFSVKFINNC</sequence>
<evidence type="ECO:0000313" key="2">
    <source>
        <dbReference type="Proteomes" id="UP001055879"/>
    </source>
</evidence>
<comment type="caution">
    <text evidence="1">The sequence shown here is derived from an EMBL/GenBank/DDBJ whole genome shotgun (WGS) entry which is preliminary data.</text>
</comment>